<dbReference type="SUPFAM" id="SSF52540">
    <property type="entry name" value="P-loop containing nucleoside triphosphate hydrolases"/>
    <property type="match status" value="1"/>
</dbReference>
<evidence type="ECO:0000259" key="1">
    <source>
        <dbReference type="Pfam" id="PF19974"/>
    </source>
</evidence>
<proteinExistence type="predicted"/>
<dbReference type="InterPro" id="IPR011009">
    <property type="entry name" value="Kinase-like_dom_sf"/>
</dbReference>
<feature type="domain" description="Ternary complex associated" evidence="1">
    <location>
        <begin position="36"/>
        <end position="434"/>
    </location>
</feature>
<dbReference type="Pfam" id="PF19974">
    <property type="entry name" value="TCAD9"/>
    <property type="match status" value="1"/>
</dbReference>
<protein>
    <recommendedName>
        <fullName evidence="1">Ternary complex associated domain-containing protein</fullName>
    </recommendedName>
</protein>
<gene>
    <name evidence="2" type="ORF">AOZ06_17235</name>
</gene>
<dbReference type="STRING" id="860235.AOZ06_17235"/>
<accession>A0A0N9HYS5</accession>
<dbReference type="InterPro" id="IPR045544">
    <property type="entry name" value="TCAD9"/>
</dbReference>
<keyword evidence="3" id="KW-1185">Reference proteome</keyword>
<dbReference type="Proteomes" id="UP000063699">
    <property type="component" value="Chromosome"/>
</dbReference>
<dbReference type="SUPFAM" id="SSF56112">
    <property type="entry name" value="Protein kinase-like (PK-like)"/>
    <property type="match status" value="1"/>
</dbReference>
<dbReference type="EMBL" id="CP012752">
    <property type="protein sequence ID" value="ALG08426.1"/>
    <property type="molecule type" value="Genomic_DNA"/>
</dbReference>
<dbReference type="InterPro" id="IPR027417">
    <property type="entry name" value="P-loop_NTPase"/>
</dbReference>
<name>A0A0N9HYS5_9PSEU</name>
<sequence length="1355" mass="146763">MSAPEVTFAPVSLDQRRRNQLRQALRRVDWPDPVGHIEVTRVLHGGRSGVLVVEAVLRRHNHRLLHVVKFGPVRELAQEWRAYHKLVYANALCAPILAATPDVVRGDKATGDAALVYDHASQFTGDPGGGVRTFEDLARAALTDPDAADTAVKAVEDLLAGIAHVFHNRSTVREIPTSLRSSNPTLGPSLVLELHDVTADSVPADEVLQRTLCGTDDITGRVVLENLKPRWRDDVLFADGDDITVELRASPDRLAEWGRDSEITARGTIVATRGAMRRAELPVLDRAGDPFEALPDALTQAVEGRALSVVHGDLNPRNIMLSGSRACVIDYARTSIDGHQQADFCWLEAGLVRDVFADLDVLTLQRVLALATQMISLGVPAESACLPLLDESLHAAFRVLLAVRRRAHASHVGRVPWRTDYLTHLLLAAHRTLKWTGDLQSPAKLSATAAIGAVVTEWLSAQNPFQYWTNPALVFHQVAEVLPGEQEAAVALCADLVRARAFPGTGSWRDRLVRETKGSAAQELMAGLAQAHRDYVPLTVTVDGRVVDVVQHLLTCGTVALVGAPGSGKSTVAAELVHRLAARVLDSGSTSPAWLPVTLDTLADLSEDELVLGVPYLIVDGVDELGGTVLADVHDLRQRYPKVPVLFVCRTAPAGWPSVRLPELDVAGMRAFLHRALVPGVMSGPDADHMLAKLLADPGWQRTNPGRPATLRAIADRIKAGLPVDMLQASKELAFSALDVRRAEEIAAGPSETRCRMFQRNWQEAFVCFAIDAPAAAVLDIVRTVAPADPVFAARLLWTARLRFPAFTDELRTALTDADAGPAAWQSAKALCELGDHRSLMAVAVDDDVAVHGRMVALLALSELHHRALSGQQRRDRTQALAACLRAMLSRPTPPQLVTTALEVLCIKRVPGLELLAAERVRAGADWEQVSRAMAALRALGTALPDSLTEAYRSAARDRLSDLDRSMRAETAMAEIRVLARQRHDLIAELAEHEPVSWLLRQRFAFDADPALVSLVDERLSSQPPGTDELAAAHCLLRDHPERSARMLASTKPTVAAHQLLIAAAQVSRDTIDAAESLFTGLLEHVDANTIEPLSALLVAIFTADRTTGVRLAWTAAAELAARGLPERHRWPWVTALARSRGSLADLEALLETNPPLALDALASHDFHRSAARGPSHSFSTTTRTQLLSMEFSPRWMRAAATVSLVEALPVILAKLPGLAGPATRVGSARHGVIEHTELGDALAVAGYLSTLELESVETRELLRNFPTADAHPSVEIGRLIGLAYIGEWQPLLTHSPTHPAARNAIGLWAHTPPLAIAEWLAARMRTPGLLREHRWALADLTAEAELRAGVVVAP</sequence>
<reference evidence="2 3" key="1">
    <citation type="submission" date="2015-07" db="EMBL/GenBank/DDBJ databases">
        <title>Genome sequencing of Kibdelosporangium phytohabitans.</title>
        <authorList>
            <person name="Qin S."/>
            <person name="Xing K."/>
        </authorList>
    </citation>
    <scope>NUCLEOTIDE SEQUENCE [LARGE SCALE GENOMIC DNA]</scope>
    <source>
        <strain evidence="2 3">KLBMP1111</strain>
    </source>
</reference>
<dbReference type="RefSeq" id="WP_054290333.1">
    <property type="nucleotide sequence ID" value="NZ_CP012752.1"/>
</dbReference>
<evidence type="ECO:0000313" key="3">
    <source>
        <dbReference type="Proteomes" id="UP000063699"/>
    </source>
</evidence>
<organism evidence="2 3">
    <name type="scientific">Kibdelosporangium phytohabitans</name>
    <dbReference type="NCBI Taxonomy" id="860235"/>
    <lineage>
        <taxon>Bacteria</taxon>
        <taxon>Bacillati</taxon>
        <taxon>Actinomycetota</taxon>
        <taxon>Actinomycetes</taxon>
        <taxon>Pseudonocardiales</taxon>
        <taxon>Pseudonocardiaceae</taxon>
        <taxon>Kibdelosporangium</taxon>
    </lineage>
</organism>
<dbReference type="Gene3D" id="3.40.50.300">
    <property type="entry name" value="P-loop containing nucleotide triphosphate hydrolases"/>
    <property type="match status" value="1"/>
</dbReference>
<dbReference type="KEGG" id="kphy:AOZ06_17235"/>
<evidence type="ECO:0000313" key="2">
    <source>
        <dbReference type="EMBL" id="ALG08426.1"/>
    </source>
</evidence>
<dbReference type="OrthoDB" id="3585659at2"/>